<gene>
    <name evidence="1" type="ORF">METZ01_LOCUS360781</name>
</gene>
<name>A0A382SFD6_9ZZZZ</name>
<protein>
    <submittedName>
        <fullName evidence="1">Uncharacterized protein</fullName>
    </submittedName>
</protein>
<sequence>MYIDNANRKSHKPLDRNANIVGTMLGFDNLESLFVSRSTNIS</sequence>
<evidence type="ECO:0000313" key="1">
    <source>
        <dbReference type="EMBL" id="SVD07927.1"/>
    </source>
</evidence>
<dbReference type="AlphaFoldDB" id="A0A382SFD6"/>
<reference evidence="1" key="1">
    <citation type="submission" date="2018-05" db="EMBL/GenBank/DDBJ databases">
        <authorList>
            <person name="Lanie J.A."/>
            <person name="Ng W.-L."/>
            <person name="Kazmierczak K.M."/>
            <person name="Andrzejewski T.M."/>
            <person name="Davidsen T.M."/>
            <person name="Wayne K.J."/>
            <person name="Tettelin H."/>
            <person name="Glass J.I."/>
            <person name="Rusch D."/>
            <person name="Podicherti R."/>
            <person name="Tsui H.-C.T."/>
            <person name="Winkler M.E."/>
        </authorList>
    </citation>
    <scope>NUCLEOTIDE SEQUENCE</scope>
</reference>
<accession>A0A382SFD6</accession>
<proteinExistence type="predicted"/>
<dbReference type="EMBL" id="UINC01128276">
    <property type="protein sequence ID" value="SVD07927.1"/>
    <property type="molecule type" value="Genomic_DNA"/>
</dbReference>
<organism evidence="1">
    <name type="scientific">marine metagenome</name>
    <dbReference type="NCBI Taxonomy" id="408172"/>
    <lineage>
        <taxon>unclassified sequences</taxon>
        <taxon>metagenomes</taxon>
        <taxon>ecological metagenomes</taxon>
    </lineage>
</organism>